<dbReference type="PANTHER" id="PTHR45657:SF1">
    <property type="entry name" value="CRAL-TRIO DOMAIN-CONTAINING PROTEIN YKL091C-RELATED"/>
    <property type="match status" value="1"/>
</dbReference>
<protein>
    <recommendedName>
        <fullName evidence="5">CRAL-TRIO domain-containing protein</fullName>
    </recommendedName>
</protein>
<evidence type="ECO:0000259" key="2">
    <source>
        <dbReference type="PROSITE" id="PS50191"/>
    </source>
</evidence>
<keyword evidence="4" id="KW-1185">Reference proteome</keyword>
<dbReference type="SUPFAM" id="SSF52087">
    <property type="entry name" value="CRAL/TRIO domain"/>
    <property type="match status" value="1"/>
</dbReference>
<evidence type="ECO:0000313" key="3">
    <source>
        <dbReference type="EMBL" id="GMH71953.1"/>
    </source>
</evidence>
<dbReference type="SMART" id="SM00233">
    <property type="entry name" value="PH"/>
    <property type="match status" value="1"/>
</dbReference>
<dbReference type="PANTHER" id="PTHR45657">
    <property type="entry name" value="CRAL-TRIO DOMAIN-CONTAINING PROTEIN YKL091C-RELATED"/>
    <property type="match status" value="1"/>
</dbReference>
<dbReference type="Gene3D" id="2.30.29.30">
    <property type="entry name" value="Pleckstrin-homology domain (PH domain)/Phosphotyrosine-binding domain (PTB)"/>
    <property type="match status" value="1"/>
</dbReference>
<dbReference type="SUPFAM" id="SSF50729">
    <property type="entry name" value="PH domain-like"/>
    <property type="match status" value="1"/>
</dbReference>
<dbReference type="Proteomes" id="UP001165122">
    <property type="component" value="Unassembled WGS sequence"/>
</dbReference>
<dbReference type="AlphaFoldDB" id="A0A9W7ED54"/>
<dbReference type="InterPro" id="IPR001849">
    <property type="entry name" value="PH_domain"/>
</dbReference>
<dbReference type="EMBL" id="BRXW01000647">
    <property type="protein sequence ID" value="GMH71953.1"/>
    <property type="molecule type" value="Genomic_DNA"/>
</dbReference>
<evidence type="ECO:0000259" key="1">
    <source>
        <dbReference type="PROSITE" id="PS50003"/>
    </source>
</evidence>
<dbReference type="InterPro" id="IPR036865">
    <property type="entry name" value="CRAL-TRIO_dom_sf"/>
</dbReference>
<evidence type="ECO:0000313" key="4">
    <source>
        <dbReference type="Proteomes" id="UP001165122"/>
    </source>
</evidence>
<name>A0A9W7ED54_9STRA</name>
<feature type="domain" description="CRAL-TRIO" evidence="2">
    <location>
        <begin position="484"/>
        <end position="630"/>
    </location>
</feature>
<evidence type="ECO:0008006" key="5">
    <source>
        <dbReference type="Google" id="ProtNLM"/>
    </source>
</evidence>
<feature type="domain" description="PH" evidence="1">
    <location>
        <begin position="13"/>
        <end position="155"/>
    </location>
</feature>
<dbReference type="PROSITE" id="PS50003">
    <property type="entry name" value="PH_DOMAIN"/>
    <property type="match status" value="1"/>
</dbReference>
<gene>
    <name evidence="3" type="ORF">TrLO_g6934</name>
</gene>
<comment type="caution">
    <text evidence="3">The sequence shown here is derived from an EMBL/GenBank/DDBJ whole genome shotgun (WGS) entry which is preliminary data.</text>
</comment>
<accession>A0A9W7ED54</accession>
<sequence length="728" mass="82080">MPSSTSNANPTFGILLTGYLHKQTARHRTRPWERRFAVLTKVGMHWFRRTDGYDMFGEETGHVMLTDVTSVGPHQEELSASYADTLFSSNNDLVELAEKREHKPPSPTPNDASSNTKITVYSFVVKSKDGYTRIFRCSSESERERWIEAITMTIAAIQYSEQKAKDTTSESPTLLERKETITGVDFAPIGSPFKKPKYLYHSSLGGNCWGGSKPPIPKVVTCGSKLVFETGSSSSQAPWGEASLLTVSAGNFDSLKIFLSNGGCTTLDAKQLKSMADANKSHSGKSLDGVGLESEKVEVVGMRYPGDPLLVARLDVAVVSEGKTRPPNSFSIVKTGFYAVQPVLLAAFSTANILPQIMPRLSHQNAFAVWAFFAFFDSVSLLLSKFVVKNDKPMTYRVVLKSYEESEAHIFDDSLEAPVPKRFIEGTKNDPPGTAEKRWATTMAWRKRENVDTIILQPHAYYREIKKCYPHFYCRTDLSNQQIAYYERPGYLELKRLEEIGVPTMVWHYTFQIEFCWTYMSMAGEETRTLSGVDVDNVGLYDLKGVVKEFLGAISKISQEHYPERAGKICVLNAPSWFSMLWNVIKLTLHPNTQKKVFILSASAAKKTMKTLIEHSSVPVEYGGILKFGDDDPTTSKDFYGPLGKEKEKARYCSEFEVATDDYIRRLNEKQKLPLPPDVAFEREDVIISKEDYLKAYEPGWESYKSQLHLPRGQWDPEGWPGMLFKKK</sequence>
<dbReference type="SMART" id="SM00516">
    <property type="entry name" value="SEC14"/>
    <property type="match status" value="1"/>
</dbReference>
<dbReference type="OrthoDB" id="1434354at2759"/>
<proteinExistence type="predicted"/>
<organism evidence="3 4">
    <name type="scientific">Triparma laevis f. longispina</name>
    <dbReference type="NCBI Taxonomy" id="1714387"/>
    <lineage>
        <taxon>Eukaryota</taxon>
        <taxon>Sar</taxon>
        <taxon>Stramenopiles</taxon>
        <taxon>Ochrophyta</taxon>
        <taxon>Bolidophyceae</taxon>
        <taxon>Parmales</taxon>
        <taxon>Triparmaceae</taxon>
        <taxon>Triparma</taxon>
    </lineage>
</organism>
<dbReference type="InterPro" id="IPR011993">
    <property type="entry name" value="PH-like_dom_sf"/>
</dbReference>
<dbReference type="CDD" id="cd00170">
    <property type="entry name" value="SEC14"/>
    <property type="match status" value="1"/>
</dbReference>
<dbReference type="InterPro" id="IPR001251">
    <property type="entry name" value="CRAL-TRIO_dom"/>
</dbReference>
<dbReference type="Gene3D" id="3.40.525.10">
    <property type="entry name" value="CRAL-TRIO lipid binding domain"/>
    <property type="match status" value="1"/>
</dbReference>
<dbReference type="Pfam" id="PF00650">
    <property type="entry name" value="CRAL_TRIO"/>
    <property type="match status" value="1"/>
</dbReference>
<dbReference type="Pfam" id="PF00169">
    <property type="entry name" value="PH"/>
    <property type="match status" value="1"/>
</dbReference>
<dbReference type="CDD" id="cd00821">
    <property type="entry name" value="PH"/>
    <property type="match status" value="1"/>
</dbReference>
<dbReference type="PROSITE" id="PS50191">
    <property type="entry name" value="CRAL_TRIO"/>
    <property type="match status" value="1"/>
</dbReference>
<dbReference type="InterPro" id="IPR051026">
    <property type="entry name" value="PI/PC_transfer"/>
</dbReference>
<reference evidence="4" key="1">
    <citation type="journal article" date="2023" name="Commun. Biol.">
        <title>Genome analysis of Parmales, the sister group of diatoms, reveals the evolutionary specialization of diatoms from phago-mixotrophs to photoautotrophs.</title>
        <authorList>
            <person name="Ban H."/>
            <person name="Sato S."/>
            <person name="Yoshikawa S."/>
            <person name="Yamada K."/>
            <person name="Nakamura Y."/>
            <person name="Ichinomiya M."/>
            <person name="Sato N."/>
            <person name="Blanc-Mathieu R."/>
            <person name="Endo H."/>
            <person name="Kuwata A."/>
            <person name="Ogata H."/>
        </authorList>
    </citation>
    <scope>NUCLEOTIDE SEQUENCE [LARGE SCALE GENOMIC DNA]</scope>
    <source>
        <strain evidence="4">NIES 3700</strain>
    </source>
</reference>